<organism evidence="3 4">
    <name type="scientific">Ligilactobacillus pabuli</name>
    <dbReference type="NCBI Taxonomy" id="2886039"/>
    <lineage>
        <taxon>Bacteria</taxon>
        <taxon>Bacillati</taxon>
        <taxon>Bacillota</taxon>
        <taxon>Bacilli</taxon>
        <taxon>Lactobacillales</taxon>
        <taxon>Lactobacillaceae</taxon>
        <taxon>Ligilactobacillus</taxon>
    </lineage>
</organism>
<sequence>MKTVKDLAVELKVTPQYINRVINQLPTQKKPKQVNHSYQIDESAETAIKGFMSVRHRSKETKQQRNKSLNVSLLQEKITAQLEQENQSLRQQLETKDKQIEKLLNQNEHIQKLVDQEQQLHLADQKRIDQLEQPTNEQSDTNQHNSQTTNSSDRQQEKQPKKGFFNRFFGSK</sequence>
<gene>
    <name evidence="3" type="ORF">LPAF129_20350</name>
</gene>
<dbReference type="RefSeq" id="WP_244056874.1">
    <property type="nucleotide sequence ID" value="NZ_BQXH01000027.1"/>
</dbReference>
<reference evidence="3" key="1">
    <citation type="journal article" date="2022" name="Int. J. Syst. Evol. Microbiol.">
        <title>A novel species of lactic acid bacteria, Ligilactobacillus pabuli sp. nov., isolated from alfalfa silage.</title>
        <authorList>
            <person name="Tohno M."/>
            <person name="Tanizawa Y."/>
            <person name="Sawada H."/>
            <person name="Sakamoto M."/>
            <person name="Ohkuma M."/>
            <person name="Kobayashi H."/>
        </authorList>
    </citation>
    <scope>NUCLEOTIDE SEQUENCE</scope>
    <source>
        <strain evidence="3">AF129</strain>
    </source>
</reference>
<evidence type="ECO:0000256" key="1">
    <source>
        <dbReference type="SAM" id="Coils"/>
    </source>
</evidence>
<proteinExistence type="predicted"/>
<dbReference type="Proteomes" id="UP001055149">
    <property type="component" value="Unassembled WGS sequence"/>
</dbReference>
<evidence type="ECO:0000313" key="3">
    <source>
        <dbReference type="EMBL" id="GKS82349.1"/>
    </source>
</evidence>
<accession>A0ABQ5JN55</accession>
<feature type="compositionally biased region" description="Polar residues" evidence="2">
    <location>
        <begin position="132"/>
        <end position="153"/>
    </location>
</feature>
<comment type="caution">
    <text evidence="3">The sequence shown here is derived from an EMBL/GenBank/DDBJ whole genome shotgun (WGS) entry which is preliminary data.</text>
</comment>
<evidence type="ECO:0000313" key="4">
    <source>
        <dbReference type="Proteomes" id="UP001055149"/>
    </source>
</evidence>
<keyword evidence="4" id="KW-1185">Reference proteome</keyword>
<feature type="region of interest" description="Disordered" evidence="2">
    <location>
        <begin position="129"/>
        <end position="172"/>
    </location>
</feature>
<protein>
    <recommendedName>
        <fullName evidence="5">DUF536 domain-containing protein</fullName>
    </recommendedName>
</protein>
<dbReference type="EMBL" id="BQXH01000027">
    <property type="protein sequence ID" value="GKS82349.1"/>
    <property type="molecule type" value="Genomic_DNA"/>
</dbReference>
<evidence type="ECO:0008006" key="5">
    <source>
        <dbReference type="Google" id="ProtNLM"/>
    </source>
</evidence>
<feature type="coiled-coil region" evidence="1">
    <location>
        <begin position="79"/>
        <end position="120"/>
    </location>
</feature>
<evidence type="ECO:0000256" key="2">
    <source>
        <dbReference type="SAM" id="MobiDB-lite"/>
    </source>
</evidence>
<name>A0ABQ5JN55_9LACO</name>
<keyword evidence="1" id="KW-0175">Coiled coil</keyword>